<sequence>MGVSHTRLRDNVLSLRYTVMTSTILALILFIGHAEQLAATDSSPSIRAVKESHHPGIHHVRNPAISKLQSLAGRENASENCNYECCLSAFDDLPITRSDGDEIVSIKEYGVARMLQELNSTTQSNPCPAIAEKSNVDEQEGGGSGIGLPVGVQWLFIIILLALSALFSGLTLGLMSLDPSGLEIVMANSDDPKLARAAKAIYPVRLNGNLLLCTLVLGNVAVNSLVSILMADLTSGLVGFIVSTALIVVFGEIVPQALCSRFALQVGEKTVPIVKVIIVLFYPLSKPLSFILNKILGHEIGTSYSASEMAKLIEMHVQRGDLEGATGKAMTGALRYRDIPVREVMTPLKETFMLSAGERLGFDVVAKIFKMGFSRIPVYEVSKSNIIGLLFVKDLIFLDPEDEIPVKNFVQIFGRGVHVVWADDKLGDVLKLLKRGGHLALVRDINRGDGKEDPYYEINGIITLEDIIEIILGDDIIDETDAHSGAGDAESGHPGFDVGVYIEGFIEKGVSKRAIDWESRLRLLDERLVDKHLSSDEVFAVAAHLKTNYAKAVELISDTQLRELLSLVPVTEFAPASSCTTISGGDERSGIPSDSGELIYERGVSADFCTVVLSGKIVVMSGADRFKSDVSSWGVLASRALTDPEYVPDFSAWVPPNQNSLGGCRCIKLDRKSYWDAVDNTALERTDHNVELSTPSNDMLSGIIKIPHIIPSGMGDDAPQALVPAEDSEHSDPEHKDHLNTSAQSEDDHKTHSRRRQLQKAFLRARGKTE</sequence>
<feature type="transmembrane region" description="Helical" evidence="8">
    <location>
        <begin position="154"/>
        <end position="177"/>
    </location>
</feature>
<dbReference type="AlphaFoldDB" id="A0ABD3MDX3"/>
<feature type="transmembrane region" description="Helical" evidence="8">
    <location>
        <begin position="266"/>
        <end position="284"/>
    </location>
</feature>
<evidence type="ECO:0000256" key="2">
    <source>
        <dbReference type="ARBA" id="ARBA00022692"/>
    </source>
</evidence>
<feature type="transmembrane region" description="Helical" evidence="8">
    <location>
        <begin position="237"/>
        <end position="254"/>
    </location>
</feature>
<proteinExistence type="predicted"/>
<dbReference type="InterPro" id="IPR044751">
    <property type="entry name" value="Ion_transp-like_CBS"/>
</dbReference>
<comment type="caution">
    <text evidence="10">The sequence shown here is derived from an EMBL/GenBank/DDBJ whole genome shotgun (WGS) entry which is preliminary data.</text>
</comment>
<evidence type="ECO:0000313" key="11">
    <source>
        <dbReference type="Proteomes" id="UP001530293"/>
    </source>
</evidence>
<keyword evidence="4 6" id="KW-1133">Transmembrane helix</keyword>
<keyword evidence="3" id="KW-0677">Repeat</keyword>
<dbReference type="InterPro" id="IPR045095">
    <property type="entry name" value="ACDP"/>
</dbReference>
<evidence type="ECO:0000256" key="7">
    <source>
        <dbReference type="SAM" id="MobiDB-lite"/>
    </source>
</evidence>
<evidence type="ECO:0000313" key="10">
    <source>
        <dbReference type="EMBL" id="KAL3762138.1"/>
    </source>
</evidence>
<feature type="region of interest" description="Disordered" evidence="7">
    <location>
        <begin position="714"/>
        <end position="770"/>
    </location>
</feature>
<evidence type="ECO:0000256" key="8">
    <source>
        <dbReference type="SAM" id="Phobius"/>
    </source>
</evidence>
<dbReference type="SUPFAM" id="SSF54631">
    <property type="entry name" value="CBS-domain pair"/>
    <property type="match status" value="1"/>
</dbReference>
<feature type="compositionally biased region" description="Basic residues" evidence="7">
    <location>
        <begin position="751"/>
        <end position="770"/>
    </location>
</feature>
<dbReference type="Pfam" id="PF01595">
    <property type="entry name" value="CNNM"/>
    <property type="match status" value="1"/>
</dbReference>
<dbReference type="Proteomes" id="UP001530293">
    <property type="component" value="Unassembled WGS sequence"/>
</dbReference>
<feature type="transmembrane region" description="Helical" evidence="8">
    <location>
        <begin position="209"/>
        <end position="231"/>
    </location>
</feature>
<dbReference type="InterPro" id="IPR002550">
    <property type="entry name" value="CNNM"/>
</dbReference>
<accession>A0ABD3MDX3</accession>
<dbReference type="InterPro" id="IPR046342">
    <property type="entry name" value="CBS_dom_sf"/>
</dbReference>
<keyword evidence="11" id="KW-1185">Reference proteome</keyword>
<dbReference type="CDD" id="cd04590">
    <property type="entry name" value="CBS_pair_CorC_HlyC_assoc"/>
    <property type="match status" value="1"/>
</dbReference>
<feature type="compositionally biased region" description="Basic and acidic residues" evidence="7">
    <location>
        <begin position="727"/>
        <end position="739"/>
    </location>
</feature>
<dbReference type="InterPro" id="IPR000644">
    <property type="entry name" value="CBS_dom"/>
</dbReference>
<dbReference type="Gene3D" id="3.10.580.10">
    <property type="entry name" value="CBS-domain"/>
    <property type="match status" value="1"/>
</dbReference>
<dbReference type="EMBL" id="JALLBG020000140">
    <property type="protein sequence ID" value="KAL3762138.1"/>
    <property type="molecule type" value="Genomic_DNA"/>
</dbReference>
<dbReference type="Pfam" id="PF00571">
    <property type="entry name" value="CBS"/>
    <property type="match status" value="1"/>
</dbReference>
<dbReference type="PROSITE" id="PS51846">
    <property type="entry name" value="CNNM"/>
    <property type="match status" value="1"/>
</dbReference>
<keyword evidence="2 6" id="KW-0812">Transmembrane</keyword>
<keyword evidence="5 6" id="KW-0472">Membrane</keyword>
<evidence type="ECO:0000256" key="1">
    <source>
        <dbReference type="ARBA" id="ARBA00004141"/>
    </source>
</evidence>
<evidence type="ECO:0000256" key="4">
    <source>
        <dbReference type="ARBA" id="ARBA00022989"/>
    </source>
</evidence>
<reference evidence="10 11" key="1">
    <citation type="submission" date="2024-10" db="EMBL/GenBank/DDBJ databases">
        <title>Updated reference genomes for cyclostephanoid diatoms.</title>
        <authorList>
            <person name="Roberts W.R."/>
            <person name="Alverson A.J."/>
        </authorList>
    </citation>
    <scope>NUCLEOTIDE SEQUENCE [LARGE SCALE GENOMIC DNA]</scope>
    <source>
        <strain evidence="10 11">AJA232-27</strain>
    </source>
</reference>
<gene>
    <name evidence="10" type="ORF">ACHAWU_001589</name>
</gene>
<protein>
    <recommendedName>
        <fullName evidence="9">CNNM transmembrane domain-containing protein</fullName>
    </recommendedName>
</protein>
<name>A0ABD3MDX3_9STRA</name>
<dbReference type="GO" id="GO:0016020">
    <property type="term" value="C:membrane"/>
    <property type="evidence" value="ECO:0007669"/>
    <property type="project" value="UniProtKB-SubCell"/>
</dbReference>
<evidence type="ECO:0000256" key="3">
    <source>
        <dbReference type="ARBA" id="ARBA00022737"/>
    </source>
</evidence>
<feature type="transmembrane region" description="Helical" evidence="8">
    <location>
        <begin position="12"/>
        <end position="34"/>
    </location>
</feature>
<evidence type="ECO:0000256" key="6">
    <source>
        <dbReference type="PROSITE-ProRule" id="PRU01193"/>
    </source>
</evidence>
<organism evidence="10 11">
    <name type="scientific">Discostella pseudostelligera</name>
    <dbReference type="NCBI Taxonomy" id="259834"/>
    <lineage>
        <taxon>Eukaryota</taxon>
        <taxon>Sar</taxon>
        <taxon>Stramenopiles</taxon>
        <taxon>Ochrophyta</taxon>
        <taxon>Bacillariophyta</taxon>
        <taxon>Coscinodiscophyceae</taxon>
        <taxon>Thalassiosirophycidae</taxon>
        <taxon>Stephanodiscales</taxon>
        <taxon>Stephanodiscaceae</taxon>
        <taxon>Discostella</taxon>
    </lineage>
</organism>
<feature type="domain" description="CNNM transmembrane" evidence="9">
    <location>
        <begin position="146"/>
        <end position="326"/>
    </location>
</feature>
<evidence type="ECO:0000256" key="5">
    <source>
        <dbReference type="ARBA" id="ARBA00023136"/>
    </source>
</evidence>
<dbReference type="PANTHER" id="PTHR12064">
    <property type="entry name" value="METAL TRANSPORTER CNNM"/>
    <property type="match status" value="1"/>
</dbReference>
<dbReference type="PANTHER" id="PTHR12064:SF94">
    <property type="entry name" value="UNEXTENDED PROTEIN"/>
    <property type="match status" value="1"/>
</dbReference>
<evidence type="ECO:0000259" key="9">
    <source>
        <dbReference type="PROSITE" id="PS51846"/>
    </source>
</evidence>
<comment type="subcellular location">
    <subcellularLocation>
        <location evidence="1">Membrane</location>
        <topology evidence="1">Multi-pass membrane protein</topology>
    </subcellularLocation>
</comment>